<protein>
    <recommendedName>
        <fullName evidence="4">Thermonuclease family protein</fullName>
    </recommendedName>
</protein>
<dbReference type="Proteomes" id="UP001144323">
    <property type="component" value="Unassembled WGS sequence"/>
</dbReference>
<keyword evidence="3" id="KW-1185">Reference proteome</keyword>
<evidence type="ECO:0000313" key="2">
    <source>
        <dbReference type="EMBL" id="GLI95221.1"/>
    </source>
</evidence>
<name>A0A9W6GYE3_9HYPH</name>
<dbReference type="EMBL" id="BSEC01000002">
    <property type="protein sequence ID" value="GLI95221.1"/>
    <property type="molecule type" value="Genomic_DNA"/>
</dbReference>
<sequence length="201" mass="20817">MPLARLGVARGPLLCAFAVVAASTADAQQAGSANGAVPVAPAPKNAPLPVFDVPSAGVQFQTGDTWTQGGQTFRLYAVQSCIRGTTFTNAAGIKRDCGEVSIAYFAALIKDAKPRCTALAQSGSVTFAVCAARIGAQTLDLGTILITQGFAFAATDPRGKPLNLQYAVAEGDAQKNRRGLWASPDLPHPSAILRNAYQKAN</sequence>
<keyword evidence="1" id="KW-0732">Signal</keyword>
<comment type="caution">
    <text evidence="2">The sequence shown here is derived from an EMBL/GenBank/DDBJ whole genome shotgun (WGS) entry which is preliminary data.</text>
</comment>
<dbReference type="Gene3D" id="2.40.50.90">
    <property type="match status" value="1"/>
</dbReference>
<evidence type="ECO:0000256" key="1">
    <source>
        <dbReference type="SAM" id="SignalP"/>
    </source>
</evidence>
<proteinExistence type="predicted"/>
<dbReference type="SUPFAM" id="SSF50199">
    <property type="entry name" value="Staphylococcal nuclease"/>
    <property type="match status" value="1"/>
</dbReference>
<dbReference type="RefSeq" id="WP_281805919.1">
    <property type="nucleotide sequence ID" value="NZ_BSEC01000002.1"/>
</dbReference>
<accession>A0A9W6GYE3</accession>
<feature type="chain" id="PRO_5040863686" description="Thermonuclease family protein" evidence="1">
    <location>
        <begin position="22"/>
        <end position="201"/>
    </location>
</feature>
<reference evidence="2" key="1">
    <citation type="journal article" date="2023" name="Int. J. Syst. Evol. Microbiol.">
        <title>Methylocystis iwaonis sp. nov., a type II methane-oxidizing bacterium from surface soil of a rice paddy field in Japan, and emended description of the genus Methylocystis (ex Whittenbury et al. 1970) Bowman et al. 1993.</title>
        <authorList>
            <person name="Kaise H."/>
            <person name="Sawadogo J.B."/>
            <person name="Alam M.S."/>
            <person name="Ueno C."/>
            <person name="Dianou D."/>
            <person name="Shinjo R."/>
            <person name="Asakawa S."/>
        </authorList>
    </citation>
    <scope>NUCLEOTIDE SEQUENCE</scope>
    <source>
        <strain evidence="2">LMG27198</strain>
    </source>
</reference>
<organism evidence="2 3">
    <name type="scientific">Methylocystis echinoides</name>
    <dbReference type="NCBI Taxonomy" id="29468"/>
    <lineage>
        <taxon>Bacteria</taxon>
        <taxon>Pseudomonadati</taxon>
        <taxon>Pseudomonadota</taxon>
        <taxon>Alphaproteobacteria</taxon>
        <taxon>Hyphomicrobiales</taxon>
        <taxon>Methylocystaceae</taxon>
        <taxon>Methylocystis</taxon>
    </lineage>
</organism>
<evidence type="ECO:0000313" key="3">
    <source>
        <dbReference type="Proteomes" id="UP001144323"/>
    </source>
</evidence>
<feature type="signal peptide" evidence="1">
    <location>
        <begin position="1"/>
        <end position="21"/>
    </location>
</feature>
<gene>
    <name evidence="2" type="ORF">LMG27198_42130</name>
</gene>
<dbReference type="InterPro" id="IPR035437">
    <property type="entry name" value="SNase_OB-fold_sf"/>
</dbReference>
<dbReference type="AlphaFoldDB" id="A0A9W6GYE3"/>
<evidence type="ECO:0008006" key="4">
    <source>
        <dbReference type="Google" id="ProtNLM"/>
    </source>
</evidence>